<dbReference type="AlphaFoldDB" id="A0A7J7DIQ8"/>
<feature type="compositionally biased region" description="Acidic residues" evidence="1">
    <location>
        <begin position="213"/>
        <end position="228"/>
    </location>
</feature>
<evidence type="ECO:0000313" key="4">
    <source>
        <dbReference type="Proteomes" id="UP000593562"/>
    </source>
</evidence>
<dbReference type="PANTHER" id="PTHR37733">
    <property type="entry name" value="SMAD/FHA DOMAIN-CONTAINING PROTEIN"/>
    <property type="match status" value="1"/>
</dbReference>
<dbReference type="CDD" id="cd22671">
    <property type="entry name" value="FHA_APTX-like"/>
    <property type="match status" value="1"/>
</dbReference>
<proteinExistence type="predicted"/>
<protein>
    <recommendedName>
        <fullName evidence="5">SMAD/FHA domain-containing protein</fullName>
    </recommendedName>
</protein>
<keyword evidence="4" id="KW-1185">Reference proteome</keyword>
<dbReference type="Gene3D" id="2.60.200.20">
    <property type="match status" value="1"/>
</dbReference>
<evidence type="ECO:0000313" key="3">
    <source>
        <dbReference type="EMBL" id="KAF5746231.1"/>
    </source>
</evidence>
<accession>A0A7J7DIQ8</accession>
<reference evidence="3 4" key="1">
    <citation type="journal article" date="2020" name="Nat. Commun.">
        <title>Genome of Tripterygium wilfordii and identification of cytochrome P450 involved in triptolide biosynthesis.</title>
        <authorList>
            <person name="Tu L."/>
            <person name="Su P."/>
            <person name="Zhang Z."/>
            <person name="Gao L."/>
            <person name="Wang J."/>
            <person name="Hu T."/>
            <person name="Zhou J."/>
            <person name="Zhang Y."/>
            <person name="Zhao Y."/>
            <person name="Liu Y."/>
            <person name="Song Y."/>
            <person name="Tong Y."/>
            <person name="Lu Y."/>
            <person name="Yang J."/>
            <person name="Xu C."/>
            <person name="Jia M."/>
            <person name="Peters R.J."/>
            <person name="Huang L."/>
            <person name="Gao W."/>
        </authorList>
    </citation>
    <scope>NUCLEOTIDE SEQUENCE [LARGE SCALE GENOMIC DNA]</scope>
    <source>
        <strain evidence="4">cv. XIE 37</strain>
        <strain evidence="3">XIE 37</strain>
        <tissue evidence="3">Leaf</tissue>
    </source>
</reference>
<feature type="region of interest" description="Disordered" evidence="1">
    <location>
        <begin position="182"/>
        <end position="255"/>
    </location>
</feature>
<feature type="compositionally biased region" description="Basic and acidic residues" evidence="1">
    <location>
        <begin position="243"/>
        <end position="255"/>
    </location>
</feature>
<gene>
    <name evidence="2" type="ORF">HS088_TW06G00378</name>
    <name evidence="3" type="ORF">HS088_TW06G00400</name>
</gene>
<sequence length="255" mass="29141">MNHKTRERKVMEIEGEDGSKMKLQNGTETVFGRGSGFETNDRAVSRRHILFELKIPADETDIQTGTRVLCQVFGKNPIFVRRGEGGEIEVLRRFESAEIAAGDWFCVSSRDPLRFTLKRIEGQQNKDSVSEDESSERFEEIDVSKIDPVQEFGFLVIGHEFDCYPKNRIRDAKNWKWFLEGSRQDSDDEDGGGSLEGKDRIGGRRKRKKSQGNEDDDEWTGESEDDNDVATLRKVGRLKYSTRSKDHDKPSKGAK</sequence>
<dbReference type="Proteomes" id="UP000593562">
    <property type="component" value="Unassembled WGS sequence"/>
</dbReference>
<name>A0A7J7DIQ8_TRIWF</name>
<dbReference type="EMBL" id="JAAARO010000006">
    <property type="protein sequence ID" value="KAF5746211.1"/>
    <property type="molecule type" value="Genomic_DNA"/>
</dbReference>
<dbReference type="EMBL" id="JAAARO010000006">
    <property type="protein sequence ID" value="KAF5746231.1"/>
    <property type="molecule type" value="Genomic_DNA"/>
</dbReference>
<organism evidence="3 4">
    <name type="scientific">Tripterygium wilfordii</name>
    <name type="common">Thunder God vine</name>
    <dbReference type="NCBI Taxonomy" id="458696"/>
    <lineage>
        <taxon>Eukaryota</taxon>
        <taxon>Viridiplantae</taxon>
        <taxon>Streptophyta</taxon>
        <taxon>Embryophyta</taxon>
        <taxon>Tracheophyta</taxon>
        <taxon>Spermatophyta</taxon>
        <taxon>Magnoliopsida</taxon>
        <taxon>eudicotyledons</taxon>
        <taxon>Gunneridae</taxon>
        <taxon>Pentapetalae</taxon>
        <taxon>rosids</taxon>
        <taxon>fabids</taxon>
        <taxon>Celastrales</taxon>
        <taxon>Celastraceae</taxon>
        <taxon>Tripterygium</taxon>
    </lineage>
</organism>
<dbReference type="SUPFAM" id="SSF49879">
    <property type="entry name" value="SMAD/FHA domain"/>
    <property type="match status" value="1"/>
</dbReference>
<dbReference type="FunCoup" id="A0A7J7DIQ8">
    <property type="interactions" value="1004"/>
</dbReference>
<dbReference type="InParanoid" id="A0A7J7DIQ8"/>
<evidence type="ECO:0000313" key="2">
    <source>
        <dbReference type="EMBL" id="KAF5746211.1"/>
    </source>
</evidence>
<dbReference type="OrthoDB" id="688570at2759"/>
<evidence type="ECO:0008006" key="5">
    <source>
        <dbReference type="Google" id="ProtNLM"/>
    </source>
</evidence>
<evidence type="ECO:0000256" key="1">
    <source>
        <dbReference type="SAM" id="MobiDB-lite"/>
    </source>
</evidence>
<comment type="caution">
    <text evidence="3">The sequence shown here is derived from an EMBL/GenBank/DDBJ whole genome shotgun (WGS) entry which is preliminary data.</text>
</comment>
<dbReference type="PANTHER" id="PTHR37733:SF1">
    <property type="entry name" value="SMAD_FHA DOMAIN-CONTAINING PROTEIN"/>
    <property type="match status" value="1"/>
</dbReference>
<dbReference type="InterPro" id="IPR008984">
    <property type="entry name" value="SMAD_FHA_dom_sf"/>
</dbReference>